<feature type="domain" description="Beta-lactamase-related" evidence="2">
    <location>
        <begin position="56"/>
        <end position="417"/>
    </location>
</feature>
<gene>
    <name evidence="3" type="ORF">GRI32_02470</name>
</gene>
<dbReference type="EMBL" id="WTYY01000001">
    <property type="protein sequence ID" value="MXO87597.1"/>
    <property type="molecule type" value="Genomic_DNA"/>
</dbReference>
<protein>
    <submittedName>
        <fullName evidence="3">Serine hydrolase</fullName>
    </submittedName>
</protein>
<dbReference type="AlphaFoldDB" id="A0A844ZL57"/>
<dbReference type="OrthoDB" id="9808046at2"/>
<feature type="chain" id="PRO_5032666603" evidence="1">
    <location>
        <begin position="39"/>
        <end position="440"/>
    </location>
</feature>
<dbReference type="Pfam" id="PF00144">
    <property type="entry name" value="Beta-lactamase"/>
    <property type="match status" value="1"/>
</dbReference>
<dbReference type="Gene3D" id="3.40.710.10">
    <property type="entry name" value="DD-peptidase/beta-lactamase superfamily"/>
    <property type="match status" value="1"/>
</dbReference>
<reference evidence="3 4" key="1">
    <citation type="submission" date="2019-12" db="EMBL/GenBank/DDBJ databases">
        <title>Genomic-based taxomic classification of the family Erythrobacteraceae.</title>
        <authorList>
            <person name="Xu L."/>
        </authorList>
    </citation>
    <scope>NUCLEOTIDE SEQUENCE [LARGE SCALE GENOMIC DNA]</scope>
    <source>
        <strain evidence="3 4">JCM 16339</strain>
    </source>
</reference>
<comment type="caution">
    <text evidence="3">The sequence shown here is derived from an EMBL/GenBank/DDBJ whole genome shotgun (WGS) entry which is preliminary data.</text>
</comment>
<dbReference type="InterPro" id="IPR001466">
    <property type="entry name" value="Beta-lactam-related"/>
</dbReference>
<keyword evidence="3" id="KW-0378">Hydrolase</keyword>
<evidence type="ECO:0000313" key="3">
    <source>
        <dbReference type="EMBL" id="MXO87597.1"/>
    </source>
</evidence>
<name>A0A844ZL57_9SPHN</name>
<evidence type="ECO:0000313" key="4">
    <source>
        <dbReference type="Proteomes" id="UP000435243"/>
    </source>
</evidence>
<dbReference type="PANTHER" id="PTHR43283:SF3">
    <property type="entry name" value="BETA-LACTAMASE FAMILY PROTEIN (AFU_ORTHOLOGUE AFUA_5G07500)"/>
    <property type="match status" value="1"/>
</dbReference>
<evidence type="ECO:0000259" key="2">
    <source>
        <dbReference type="Pfam" id="PF00144"/>
    </source>
</evidence>
<accession>A0A844ZL57</accession>
<organism evidence="3 4">
    <name type="scientific">Alteraurantiacibacter aestuarii</name>
    <dbReference type="NCBI Taxonomy" id="650004"/>
    <lineage>
        <taxon>Bacteria</taxon>
        <taxon>Pseudomonadati</taxon>
        <taxon>Pseudomonadota</taxon>
        <taxon>Alphaproteobacteria</taxon>
        <taxon>Sphingomonadales</taxon>
        <taxon>Erythrobacteraceae</taxon>
        <taxon>Alteraurantiacibacter</taxon>
    </lineage>
</organism>
<feature type="signal peptide" evidence="1">
    <location>
        <begin position="1"/>
        <end position="38"/>
    </location>
</feature>
<dbReference type="InterPro" id="IPR050789">
    <property type="entry name" value="Diverse_Enzym_Activities"/>
</dbReference>
<keyword evidence="1" id="KW-0732">Signal</keyword>
<dbReference type="InterPro" id="IPR012338">
    <property type="entry name" value="Beta-lactam/transpept-like"/>
</dbReference>
<dbReference type="GO" id="GO:0016787">
    <property type="term" value="F:hydrolase activity"/>
    <property type="evidence" value="ECO:0007669"/>
    <property type="project" value="UniProtKB-KW"/>
</dbReference>
<proteinExistence type="predicted"/>
<dbReference type="Proteomes" id="UP000435243">
    <property type="component" value="Unassembled WGS sequence"/>
</dbReference>
<keyword evidence="4" id="KW-1185">Reference proteome</keyword>
<sequence length="440" mass="46648">MDGRGGPKGWHTRRAMLRRTAGAGLALTALPLAGCTSAAGSAPMSADDWPYLSAMVARYRSRGMIANMLAMIGKGEESLLIGGGTDRLGGQRQSDADSIYRLYSMTKPIVGMAAMLLVEEGRLSLDQPLAEILPAFANMQVQKEYDGPITADNLEPAARPITIRHLLTHTSGLGYSFVEQGPLSQAMKAAGVVTGLVGPYPPAELARGTPVTSLTEFADRLATFPLTHQPGTQWSYSTGLDVIGRVIEVVSGQDFESFLADKIFAPCGMNSTFFRVPEDARSRLTESYDVRGESPVLLDPAQGTVFAGDDYFPMGGTGLVSSPHDYDRFLHMVANLGELDGTRILPAAAVQLGTSDLRPDPSVSLGSWVEGFAFGAAGRLGWAGMDSAYGWAGSAGTVGFVDMVSGRRCAIYTQYMPASTWPIAADFEEAIAADLSLQAG</sequence>
<evidence type="ECO:0000256" key="1">
    <source>
        <dbReference type="SAM" id="SignalP"/>
    </source>
</evidence>
<dbReference type="PANTHER" id="PTHR43283">
    <property type="entry name" value="BETA-LACTAMASE-RELATED"/>
    <property type="match status" value="1"/>
</dbReference>
<dbReference type="SUPFAM" id="SSF56601">
    <property type="entry name" value="beta-lactamase/transpeptidase-like"/>
    <property type="match status" value="1"/>
</dbReference>